<dbReference type="OrthoDB" id="10397157at2759"/>
<dbReference type="GeneID" id="63846355"/>
<feature type="transmembrane region" description="Helical" evidence="1">
    <location>
        <begin position="43"/>
        <end position="62"/>
    </location>
</feature>
<dbReference type="RefSeq" id="XP_040793719.1">
    <property type="nucleotide sequence ID" value="XM_040929103.1"/>
</dbReference>
<evidence type="ECO:0000256" key="1">
    <source>
        <dbReference type="SAM" id="Phobius"/>
    </source>
</evidence>
<feature type="transmembrane region" description="Helical" evidence="1">
    <location>
        <begin position="102"/>
        <end position="121"/>
    </location>
</feature>
<dbReference type="EMBL" id="ML976614">
    <property type="protein sequence ID" value="KAF1851156.1"/>
    <property type="molecule type" value="Genomic_DNA"/>
</dbReference>
<dbReference type="AlphaFoldDB" id="A0A9P4GU92"/>
<proteinExistence type="predicted"/>
<dbReference type="Proteomes" id="UP000800039">
    <property type="component" value="Unassembled WGS sequence"/>
</dbReference>
<keyword evidence="1" id="KW-0472">Membrane</keyword>
<evidence type="ECO:0000313" key="3">
    <source>
        <dbReference type="Proteomes" id="UP000800039"/>
    </source>
</evidence>
<sequence>MSAAAFYSSDLRCMSKKRYLAYILISASAVACYHIVSTLASKPISASSGLPLVVGYIAHNFFQRQRQRSLQYCVLLSAALLSLGDVAHLIQIYIVADPDTMASAHLAVTHFCLSFLLLSQIEYISRTKNPMPYPDVLIPPPAKMIASYHPNSPICWQTHLSDGREPPAAVFWRAVALDVTVCVLWHVGVWRFTSLLQAWLNPNFQPNAGAVYRPFATAYGFEVVWTSRGVVGCMLQAVMMRPVRILNSYIFAYGADNVGWLRRW</sequence>
<protein>
    <submittedName>
        <fullName evidence="2">Uncharacterized protein</fullName>
    </submittedName>
</protein>
<feature type="transmembrane region" description="Helical" evidence="1">
    <location>
        <begin position="74"/>
        <end position="96"/>
    </location>
</feature>
<gene>
    <name evidence="2" type="ORF">K460DRAFT_28919</name>
</gene>
<accession>A0A9P4GU92</accession>
<name>A0A9P4GU92_9PLEO</name>
<keyword evidence="1" id="KW-1133">Transmembrane helix</keyword>
<evidence type="ECO:0000313" key="2">
    <source>
        <dbReference type="EMBL" id="KAF1851156.1"/>
    </source>
</evidence>
<keyword evidence="3" id="KW-1185">Reference proteome</keyword>
<comment type="caution">
    <text evidence="2">The sequence shown here is derived from an EMBL/GenBank/DDBJ whole genome shotgun (WGS) entry which is preliminary data.</text>
</comment>
<reference evidence="2" key="1">
    <citation type="submission" date="2020-01" db="EMBL/GenBank/DDBJ databases">
        <authorList>
            <consortium name="DOE Joint Genome Institute"/>
            <person name="Haridas S."/>
            <person name="Albert R."/>
            <person name="Binder M."/>
            <person name="Bloem J."/>
            <person name="Labutti K."/>
            <person name="Salamov A."/>
            <person name="Andreopoulos B."/>
            <person name="Baker S.E."/>
            <person name="Barry K."/>
            <person name="Bills G."/>
            <person name="Bluhm B.H."/>
            <person name="Cannon C."/>
            <person name="Castanera R."/>
            <person name="Culley D.E."/>
            <person name="Daum C."/>
            <person name="Ezra D."/>
            <person name="Gonzalez J.B."/>
            <person name="Henrissat B."/>
            <person name="Kuo A."/>
            <person name="Liang C."/>
            <person name="Lipzen A."/>
            <person name="Lutzoni F."/>
            <person name="Magnuson J."/>
            <person name="Mondo S."/>
            <person name="Nolan M."/>
            <person name="Ohm R."/>
            <person name="Pangilinan J."/>
            <person name="Park H.-J."/>
            <person name="Ramirez L."/>
            <person name="Alfaro M."/>
            <person name="Sun H."/>
            <person name="Tritt A."/>
            <person name="Yoshinaga Y."/>
            <person name="Zwiers L.-H."/>
            <person name="Turgeon B.G."/>
            <person name="Goodwin S.B."/>
            <person name="Spatafora J.W."/>
            <person name="Crous P.W."/>
            <person name="Grigoriev I.V."/>
        </authorList>
    </citation>
    <scope>NUCLEOTIDE SEQUENCE</scope>
    <source>
        <strain evidence="2">CBS 394.84</strain>
    </source>
</reference>
<organism evidence="2 3">
    <name type="scientific">Cucurbitaria berberidis CBS 394.84</name>
    <dbReference type="NCBI Taxonomy" id="1168544"/>
    <lineage>
        <taxon>Eukaryota</taxon>
        <taxon>Fungi</taxon>
        <taxon>Dikarya</taxon>
        <taxon>Ascomycota</taxon>
        <taxon>Pezizomycotina</taxon>
        <taxon>Dothideomycetes</taxon>
        <taxon>Pleosporomycetidae</taxon>
        <taxon>Pleosporales</taxon>
        <taxon>Pleosporineae</taxon>
        <taxon>Cucurbitariaceae</taxon>
        <taxon>Cucurbitaria</taxon>
    </lineage>
</organism>
<keyword evidence="1" id="KW-0812">Transmembrane</keyword>
<feature type="transmembrane region" description="Helical" evidence="1">
    <location>
        <begin position="19"/>
        <end position="37"/>
    </location>
</feature>